<keyword evidence="3" id="KW-1185">Reference proteome</keyword>
<dbReference type="OrthoDB" id="7423492at2"/>
<dbReference type="Proteomes" id="UP000030988">
    <property type="component" value="Unassembled WGS sequence"/>
</dbReference>
<keyword evidence="1" id="KW-0472">Membrane</keyword>
<feature type="transmembrane region" description="Helical" evidence="1">
    <location>
        <begin position="28"/>
        <end position="49"/>
    </location>
</feature>
<dbReference type="EMBL" id="JTDN01000002">
    <property type="protein sequence ID" value="KHL24925.1"/>
    <property type="molecule type" value="Genomic_DNA"/>
</dbReference>
<evidence type="ECO:0000313" key="2">
    <source>
        <dbReference type="EMBL" id="KHL24925.1"/>
    </source>
</evidence>
<evidence type="ECO:0000256" key="1">
    <source>
        <dbReference type="SAM" id="Phobius"/>
    </source>
</evidence>
<evidence type="ECO:0008006" key="4">
    <source>
        <dbReference type="Google" id="ProtNLM"/>
    </source>
</evidence>
<sequence>MTVQADRMRNRRQAFAAPGGSFDRAIRLLGIVLPAAVGALLAMMLIAPLKPTGEVSFLLDRNKVATADDRLRLDDARYRGQDNSGRPFSVSAGNAVQRSASVPVVQLQDLTARLLLRDGPAQLTAPGGSYQIEQQQVGIDGAVRFLAADGYSMVARGVAIDLPGRALVGQGRVAGTVPAGSFSADRVLADLDTRVVTLDGNARMTMVPGQLQLP</sequence>
<keyword evidence="1" id="KW-0812">Transmembrane</keyword>
<dbReference type="STRING" id="1572751.PK98_13765"/>
<gene>
    <name evidence="2" type="ORF">PK98_13765</name>
</gene>
<dbReference type="AlphaFoldDB" id="A0A0B2BYK0"/>
<keyword evidence="1" id="KW-1133">Transmembrane helix</keyword>
<name>A0A0B2BYK0_9SPHN</name>
<proteinExistence type="predicted"/>
<comment type="caution">
    <text evidence="2">The sequence shown here is derived from an EMBL/GenBank/DDBJ whole genome shotgun (WGS) entry which is preliminary data.</text>
</comment>
<reference evidence="2 3" key="1">
    <citation type="submission" date="2014-11" db="EMBL/GenBank/DDBJ databases">
        <title>Draft genome sequence of Kirrobacter mercurialis.</title>
        <authorList>
            <person name="Coil D.A."/>
            <person name="Eisen J.A."/>
        </authorList>
    </citation>
    <scope>NUCLEOTIDE SEQUENCE [LARGE SCALE GENOMIC DNA]</scope>
    <source>
        <strain evidence="2 3">Coronado</strain>
    </source>
</reference>
<organism evidence="2 3">
    <name type="scientific">Croceibacterium mercuriale</name>
    <dbReference type="NCBI Taxonomy" id="1572751"/>
    <lineage>
        <taxon>Bacteria</taxon>
        <taxon>Pseudomonadati</taxon>
        <taxon>Pseudomonadota</taxon>
        <taxon>Alphaproteobacteria</taxon>
        <taxon>Sphingomonadales</taxon>
        <taxon>Erythrobacteraceae</taxon>
        <taxon>Croceibacterium</taxon>
    </lineage>
</organism>
<protein>
    <recommendedName>
        <fullName evidence="4">LPS export ABC transporter periplasmic protein LptC</fullName>
    </recommendedName>
</protein>
<evidence type="ECO:0000313" key="3">
    <source>
        <dbReference type="Proteomes" id="UP000030988"/>
    </source>
</evidence>
<accession>A0A0B2BYK0</accession>